<proteinExistence type="predicted"/>
<sequence length="198" mass="21544">MKLIAVAEEANPMCSAVFDPSNCHAMLGIKTPNPGVIACTDVLLIGTGCNDNPVDGVLFELSCSILSLIPITNQTFCNDTPSAIPRLFTFNGVFGNVIGESNKDNGDCSALLTSCFITGDNGIHNQTAACVLGMSLAYLYLTNSEDLIAKTFLLLMKLLKKGLYLLKEFKKLQIMPRLLMIWLDSTFQDGGLYYFLLL</sequence>
<accession>A0A7S4S7L2</accession>
<reference evidence="1" key="1">
    <citation type="submission" date="2021-01" db="EMBL/GenBank/DDBJ databases">
        <authorList>
            <person name="Corre E."/>
            <person name="Pelletier E."/>
            <person name="Niang G."/>
            <person name="Scheremetjew M."/>
            <person name="Finn R."/>
            <person name="Kale V."/>
            <person name="Holt S."/>
            <person name="Cochrane G."/>
            <person name="Meng A."/>
            <person name="Brown T."/>
            <person name="Cohen L."/>
        </authorList>
    </citation>
    <scope>NUCLEOTIDE SEQUENCE</scope>
    <source>
        <strain evidence="1">GSO104</strain>
    </source>
</reference>
<name>A0A7S4S7L2_9STRA</name>
<organism evidence="1">
    <name type="scientific">Ditylum brightwellii</name>
    <dbReference type="NCBI Taxonomy" id="49249"/>
    <lineage>
        <taxon>Eukaryota</taxon>
        <taxon>Sar</taxon>
        <taxon>Stramenopiles</taxon>
        <taxon>Ochrophyta</taxon>
        <taxon>Bacillariophyta</taxon>
        <taxon>Mediophyceae</taxon>
        <taxon>Lithodesmiophycidae</taxon>
        <taxon>Lithodesmiales</taxon>
        <taxon>Lithodesmiaceae</taxon>
        <taxon>Ditylum</taxon>
    </lineage>
</organism>
<dbReference type="EMBL" id="HBNS01038755">
    <property type="protein sequence ID" value="CAE4636331.1"/>
    <property type="molecule type" value="Transcribed_RNA"/>
</dbReference>
<protein>
    <submittedName>
        <fullName evidence="1">Uncharacterized protein</fullName>
    </submittedName>
</protein>
<gene>
    <name evidence="1" type="ORF">DBRI00130_LOCUS30239</name>
</gene>
<dbReference type="AlphaFoldDB" id="A0A7S4S7L2"/>
<evidence type="ECO:0000313" key="1">
    <source>
        <dbReference type="EMBL" id="CAE4636331.1"/>
    </source>
</evidence>